<protein>
    <submittedName>
        <fullName evidence="1">GIY-YIG nuclease family protein</fullName>
    </submittedName>
</protein>
<evidence type="ECO:0000313" key="1">
    <source>
        <dbReference type="EMBL" id="ROT93664.1"/>
    </source>
</evidence>
<accession>A0A3N2QEP3</accession>
<proteinExistence type="predicted"/>
<dbReference type="AlphaFoldDB" id="A0A3N2QEP3"/>
<organism evidence="1 2">
    <name type="scientific">Histidinibacterium lentulum</name>
    <dbReference type="NCBI Taxonomy" id="2480588"/>
    <lineage>
        <taxon>Bacteria</taxon>
        <taxon>Pseudomonadati</taxon>
        <taxon>Pseudomonadota</taxon>
        <taxon>Alphaproteobacteria</taxon>
        <taxon>Rhodobacterales</taxon>
        <taxon>Paracoccaceae</taxon>
        <taxon>Histidinibacterium</taxon>
    </lineage>
</organism>
<dbReference type="Gene3D" id="3.40.1440.10">
    <property type="entry name" value="GIY-YIG endonuclease"/>
    <property type="match status" value="1"/>
</dbReference>
<keyword evidence="2" id="KW-1185">Reference proteome</keyword>
<dbReference type="SUPFAM" id="SSF82771">
    <property type="entry name" value="GIY-YIG endonuclease"/>
    <property type="match status" value="1"/>
</dbReference>
<dbReference type="InterPro" id="IPR035901">
    <property type="entry name" value="GIY-YIG_endonuc_sf"/>
</dbReference>
<dbReference type="CDD" id="cd10446">
    <property type="entry name" value="GIY-YIG_unchar_1"/>
    <property type="match status" value="1"/>
</dbReference>
<reference evidence="1 2" key="1">
    <citation type="submission" date="2018-10" db="EMBL/GenBank/DDBJ databases">
        <title>Histidinibacterium lentulum gen. nov., sp. nov., a marine bacterium from the culture broth of Picochlorum sp. 122.</title>
        <authorList>
            <person name="Wang G."/>
        </authorList>
    </citation>
    <scope>NUCLEOTIDE SEQUENCE [LARGE SCALE GENOMIC DNA]</scope>
    <source>
        <strain evidence="1 2">B17</strain>
    </source>
</reference>
<name>A0A3N2QEP3_9RHOB</name>
<comment type="caution">
    <text evidence="1">The sequence shown here is derived from an EMBL/GenBank/DDBJ whole genome shotgun (WGS) entry which is preliminary data.</text>
</comment>
<gene>
    <name evidence="1" type="ORF">EAT49_20700</name>
</gene>
<dbReference type="RefSeq" id="WP_123644189.1">
    <property type="nucleotide sequence ID" value="NZ_ML119096.1"/>
</dbReference>
<dbReference type="Proteomes" id="UP000268016">
    <property type="component" value="Unassembled WGS sequence"/>
</dbReference>
<dbReference type="OrthoDB" id="89044at2"/>
<sequence>MPILLRDIWPIENPGEYKIHFARWNQHTQPLEVFARDRREWQEWQEYRPGRDDFNRPLIFSLIQFYHEQDTWLFGGVYRVLARHPDRYEVELTDIGANMIGRLKLFYPYRDRTTRPVMERHHEGFEVQEILREPYSGRTFPGFDDIDLSFEELETLVRNERLDWRAALENIKGVYLITDIHTNRRYIGSAYGDMGIWSRWRQYVETGHGGNVQLTRLVREQGLPYCREHFRFALLEQRTARTADDVVIARESFWKRVLLTRGEQGMNRN</sequence>
<evidence type="ECO:0000313" key="2">
    <source>
        <dbReference type="Proteomes" id="UP000268016"/>
    </source>
</evidence>
<dbReference type="EMBL" id="RDRB01000017">
    <property type="protein sequence ID" value="ROT93664.1"/>
    <property type="molecule type" value="Genomic_DNA"/>
</dbReference>